<dbReference type="Proteomes" id="UP000829401">
    <property type="component" value="Chromosome"/>
</dbReference>
<dbReference type="SUPFAM" id="SSF51366">
    <property type="entry name" value="Ribulose-phoshate binding barrel"/>
    <property type="match status" value="1"/>
</dbReference>
<evidence type="ECO:0000256" key="2">
    <source>
        <dbReference type="ARBA" id="ARBA00004664"/>
    </source>
</evidence>
<dbReference type="AlphaFoldDB" id="T0BN10"/>
<dbReference type="Pfam" id="PF00697">
    <property type="entry name" value="PRAI"/>
    <property type="match status" value="1"/>
</dbReference>
<evidence type="ECO:0000256" key="6">
    <source>
        <dbReference type="ARBA" id="ARBA00022822"/>
    </source>
</evidence>
<keyword evidence="12" id="KW-1185">Reference proteome</keyword>
<keyword evidence="7 9" id="KW-0057">Aromatic amino acid biosynthesis</keyword>
<dbReference type="KEGG" id="aaco:K1I37_11600"/>
<evidence type="ECO:0000256" key="5">
    <source>
        <dbReference type="ARBA" id="ARBA00022605"/>
    </source>
</evidence>
<proteinExistence type="inferred from homology"/>
<dbReference type="Gene3D" id="3.20.20.70">
    <property type="entry name" value="Aldolase class I"/>
    <property type="match status" value="1"/>
</dbReference>
<dbReference type="EMBL" id="CP080467">
    <property type="protein sequence ID" value="UNO47372.1"/>
    <property type="molecule type" value="Genomic_DNA"/>
</dbReference>
<dbReference type="HAMAP" id="MF_00135">
    <property type="entry name" value="PRAI"/>
    <property type="match status" value="1"/>
</dbReference>
<evidence type="ECO:0000256" key="1">
    <source>
        <dbReference type="ARBA" id="ARBA00001164"/>
    </source>
</evidence>
<comment type="similarity">
    <text evidence="9">Belongs to the TrpF family.</text>
</comment>
<evidence type="ECO:0000256" key="4">
    <source>
        <dbReference type="ARBA" id="ARBA00022272"/>
    </source>
</evidence>
<dbReference type="GO" id="GO:0000162">
    <property type="term" value="P:L-tryptophan biosynthetic process"/>
    <property type="evidence" value="ECO:0007669"/>
    <property type="project" value="UniProtKB-UniRule"/>
</dbReference>
<dbReference type="InterPro" id="IPR001240">
    <property type="entry name" value="PRAI_dom"/>
</dbReference>
<dbReference type="CDD" id="cd00405">
    <property type="entry name" value="PRAI"/>
    <property type="match status" value="1"/>
</dbReference>
<gene>
    <name evidence="9" type="primary">trpF</name>
    <name evidence="11" type="ORF">K1I37_11600</name>
</gene>
<keyword evidence="5 9" id="KW-0028">Amino-acid biosynthesis</keyword>
<feature type="domain" description="N-(5'phosphoribosyl) anthranilate isomerase (PRAI)" evidence="10">
    <location>
        <begin position="26"/>
        <end position="234"/>
    </location>
</feature>
<sequence>MLDGVADGQGTGWAQMNLSRTPLVQVKICGLQPQDDLSFTENPLVHHVGFVFVKASKRYVEPTAVRGAIRALPADTQAVGVFADEPVANILRAVDASGISVAQLHGNEAPAVCQTLKNSGVSVWKAISVPLSDGGLDTVLSQIDLYKDCVDAVLLDAKPPVGANVTGGHGQTFDWTILHRLAAALDGRDWWVAGGLRPDNVAFLLKLCRPTGIDVSSGVERNGRKDVRLINAFLHCVQQTVQLY</sequence>
<accession>A0A9E6ZEX2</accession>
<dbReference type="PANTHER" id="PTHR42894">
    <property type="entry name" value="N-(5'-PHOSPHORIBOSYL)ANTHRANILATE ISOMERASE"/>
    <property type="match status" value="1"/>
</dbReference>
<dbReference type="PANTHER" id="PTHR42894:SF1">
    <property type="entry name" value="N-(5'-PHOSPHORIBOSYL)ANTHRANILATE ISOMERASE"/>
    <property type="match status" value="1"/>
</dbReference>
<keyword evidence="8 9" id="KW-0413">Isomerase</keyword>
<dbReference type="eggNOG" id="COG0135">
    <property type="taxonomic scope" value="Bacteria"/>
</dbReference>
<evidence type="ECO:0000256" key="8">
    <source>
        <dbReference type="ARBA" id="ARBA00023235"/>
    </source>
</evidence>
<keyword evidence="6 9" id="KW-0822">Tryptophan biosynthesis</keyword>
<evidence type="ECO:0000256" key="7">
    <source>
        <dbReference type="ARBA" id="ARBA00023141"/>
    </source>
</evidence>
<dbReference type="InterPro" id="IPR013785">
    <property type="entry name" value="Aldolase_TIM"/>
</dbReference>
<dbReference type="InterPro" id="IPR011060">
    <property type="entry name" value="RibuloseP-bd_barrel"/>
</dbReference>
<comment type="catalytic activity">
    <reaction evidence="1 9">
        <text>N-(5-phospho-beta-D-ribosyl)anthranilate = 1-(2-carboxyphenylamino)-1-deoxy-D-ribulose 5-phosphate</text>
        <dbReference type="Rhea" id="RHEA:21540"/>
        <dbReference type="ChEBI" id="CHEBI:18277"/>
        <dbReference type="ChEBI" id="CHEBI:58613"/>
        <dbReference type="EC" id="5.3.1.24"/>
    </reaction>
</comment>
<name>T0BN10_ALIAG</name>
<dbReference type="EC" id="5.3.1.24" evidence="3 9"/>
<reference evidence="12" key="1">
    <citation type="journal article" date="2022" name="G3 (Bethesda)">
        <title>Unveiling the complete genome sequence of Alicyclobacillus acidoterrestris DSM 3922T, a taint-producing strain.</title>
        <authorList>
            <person name="Leonardo I.C."/>
            <person name="Barreto Crespo M.T."/>
            <person name="Gaspar F.B."/>
        </authorList>
    </citation>
    <scope>NUCLEOTIDE SEQUENCE [LARGE SCALE GENOMIC DNA]</scope>
    <source>
        <strain evidence="12">DSM 3922</strain>
    </source>
</reference>
<dbReference type="STRING" id="1356854.N007_16245"/>
<organism evidence="11 12">
    <name type="scientific">Alicyclobacillus acidoterrestris (strain ATCC 49025 / DSM 3922 / CIP 106132 / NCIMB 13137 / GD3B)</name>
    <dbReference type="NCBI Taxonomy" id="1356854"/>
    <lineage>
        <taxon>Bacteria</taxon>
        <taxon>Bacillati</taxon>
        <taxon>Bacillota</taxon>
        <taxon>Bacilli</taxon>
        <taxon>Bacillales</taxon>
        <taxon>Alicyclobacillaceae</taxon>
        <taxon>Alicyclobacillus</taxon>
    </lineage>
</organism>
<evidence type="ECO:0000256" key="9">
    <source>
        <dbReference type="HAMAP-Rule" id="MF_00135"/>
    </source>
</evidence>
<accession>T0BN10</accession>
<evidence type="ECO:0000313" key="11">
    <source>
        <dbReference type="EMBL" id="UNO47372.1"/>
    </source>
</evidence>
<protein>
    <recommendedName>
        <fullName evidence="4 9">N-(5'-phosphoribosyl)anthranilate isomerase</fullName>
        <shortName evidence="9">PRAI</shortName>
        <ecNumber evidence="3 9">5.3.1.24</ecNumber>
    </recommendedName>
</protein>
<evidence type="ECO:0000256" key="3">
    <source>
        <dbReference type="ARBA" id="ARBA00012572"/>
    </source>
</evidence>
<evidence type="ECO:0000259" key="10">
    <source>
        <dbReference type="Pfam" id="PF00697"/>
    </source>
</evidence>
<dbReference type="RefSeq" id="WP_021298405.1">
    <property type="nucleotide sequence ID" value="NZ_AURB01000189.1"/>
</dbReference>
<evidence type="ECO:0000313" key="12">
    <source>
        <dbReference type="Proteomes" id="UP000829401"/>
    </source>
</evidence>
<comment type="pathway">
    <text evidence="2 9">Amino-acid biosynthesis; L-tryptophan biosynthesis; L-tryptophan from chorismate: step 3/5.</text>
</comment>
<dbReference type="GO" id="GO:0004640">
    <property type="term" value="F:phosphoribosylanthranilate isomerase activity"/>
    <property type="evidence" value="ECO:0007669"/>
    <property type="project" value="UniProtKB-UniRule"/>
</dbReference>
<dbReference type="InterPro" id="IPR044643">
    <property type="entry name" value="TrpF_fam"/>
</dbReference>